<keyword evidence="3" id="KW-0691">RNA editing</keyword>
<evidence type="ECO:0000256" key="2">
    <source>
        <dbReference type="ARBA" id="ARBA00020572"/>
    </source>
</evidence>
<organism evidence="8 9">
    <name type="scientific">Menangle virus</name>
    <dbReference type="NCBI Taxonomy" id="152219"/>
    <lineage>
        <taxon>Viruses</taxon>
        <taxon>Riboviria</taxon>
        <taxon>Orthornavirae</taxon>
        <taxon>Negarnaviricota</taxon>
        <taxon>Haploviricotina</taxon>
        <taxon>Monjiviricetes</taxon>
        <taxon>Mononegavirales</taxon>
        <taxon>Paramyxoviridae</taxon>
        <taxon>Rubulavirinae</taxon>
        <taxon>Pararubulavirus</taxon>
        <taxon>Pararubulavirus menangleense</taxon>
    </lineage>
</organism>
<evidence type="ECO:0000313" key="8">
    <source>
        <dbReference type="EMBL" id="AFY09790.1"/>
    </source>
</evidence>
<dbReference type="Gene3D" id="1.10.8.10">
    <property type="entry name" value="DNA helicase RuvA subunit, C-terminal domain"/>
    <property type="match status" value="1"/>
</dbReference>
<reference evidence="8 9" key="1">
    <citation type="journal article" date="2012" name="J. Gen. Virol.">
        <title>Evidence of bat origin for Menangle virus, a zoonotic paramyxovirus first isolated from diseased pigs.</title>
        <authorList>
            <person name="Barr J.A."/>
            <person name="Smith C."/>
            <person name="Marsh G.A."/>
            <person name="Field H."/>
            <person name="Wang L.F."/>
        </authorList>
    </citation>
    <scope>NUCLEOTIDE SEQUENCE [LARGE SCALE GENOMIC DNA]</scope>
    <source>
        <strain evidence="8">Australia/bat/2009/Cedar Grove</strain>
    </source>
</reference>
<feature type="domain" description="Phosphoprotein P soyouz module" evidence="7">
    <location>
        <begin position="2"/>
        <end position="56"/>
    </location>
</feature>
<gene>
    <name evidence="8" type="primary">P</name>
    <name evidence="8" type="synonym">V</name>
</gene>
<evidence type="ECO:0000313" key="9">
    <source>
        <dbReference type="Proteomes" id="UP000144543"/>
    </source>
</evidence>
<evidence type="ECO:0000256" key="3">
    <source>
        <dbReference type="ARBA" id="ARBA00022495"/>
    </source>
</evidence>
<keyword evidence="4" id="KW-0597">Phosphoprotein</keyword>
<evidence type="ECO:0000256" key="4">
    <source>
        <dbReference type="ARBA" id="ARBA00022553"/>
    </source>
</evidence>
<dbReference type="Proteomes" id="UP000144543">
    <property type="component" value="Genome"/>
</dbReference>
<dbReference type="Pfam" id="PF14313">
    <property type="entry name" value="Soyouz_module"/>
    <property type="match status" value="1"/>
</dbReference>
<feature type="compositionally biased region" description="Basic and acidic residues" evidence="6">
    <location>
        <begin position="83"/>
        <end position="92"/>
    </location>
</feature>
<dbReference type="OrthoDB" id="9580at10239"/>
<evidence type="ECO:0000259" key="7">
    <source>
        <dbReference type="Pfam" id="PF14313"/>
    </source>
</evidence>
<protein>
    <recommendedName>
        <fullName evidence="2">Phosphoprotein</fullName>
    </recommendedName>
</protein>
<proteinExistence type="inferred from homology"/>
<sequence>MDNPPSDAEISAWIDKGLDTVEHFLSVATDPARSLGKSTIKPGKTQELIRSAEKLAGAVAQSGEKGDRDKAKKEVTTAAPEPAVREKVRPIDVEPSDDIYEEVIPSENSKLIPPVTPKKPPRHKDRIMSMMPLQSDKQLTESMESQVFKRGGKDLRHGPSDIGPGATGGKSQLTGLVGGRESQSGATQYVTQSPSQPSEVTADVEIAPTSAPYVKEIIHYLQTLETRINNLDWKVDKILSQQSVITQIKHEQHAIKAGIATLEGLITTIKIMDPGVGDGATAAKSKRLFKEAPVVVSGPVIGENPIVDADTIQLDELARPSLPKTKSQKTGAASPAALSGYKMTLLALIKECIPNQAQRQKFEMQVGGIRNEQDFKNLRREIIRSAAQ</sequence>
<evidence type="ECO:0000256" key="5">
    <source>
        <dbReference type="ARBA" id="ARBA00022953"/>
    </source>
</evidence>
<keyword evidence="5" id="KW-0693">Viral RNA replication</keyword>
<dbReference type="Pfam" id="PF03210">
    <property type="entry name" value="Paramyx_P_V_C"/>
    <property type="match status" value="1"/>
</dbReference>
<dbReference type="Gene3D" id="1.20.5.300">
    <property type="match status" value="1"/>
</dbReference>
<accession>K9MZ21</accession>
<dbReference type="InterPro" id="IPR025909">
    <property type="entry name" value="Soyouz_module"/>
</dbReference>
<feature type="region of interest" description="Disordered" evidence="6">
    <location>
        <begin position="149"/>
        <end position="200"/>
    </location>
</feature>
<name>K9MZ21_9MONO</name>
<dbReference type="DisProt" id="DP03509"/>
<feature type="compositionally biased region" description="Polar residues" evidence="6">
    <location>
        <begin position="181"/>
        <end position="199"/>
    </location>
</feature>
<dbReference type="EMBL" id="JX112711">
    <property type="protein sequence ID" value="AFY09790.1"/>
    <property type="molecule type" value="Viral_cRNA"/>
</dbReference>
<feature type="region of interest" description="Disordered" evidence="6">
    <location>
        <begin position="58"/>
        <end position="125"/>
    </location>
</feature>
<dbReference type="InterPro" id="IPR004897">
    <property type="entry name" value="P/V_Pprotein_paramyxoviral"/>
</dbReference>
<feature type="compositionally biased region" description="Basic and acidic residues" evidence="6">
    <location>
        <begin position="64"/>
        <end position="75"/>
    </location>
</feature>
<comment type="similarity">
    <text evidence="1">Belongs to the rubulavirus/avulavirus P protein family.</text>
</comment>
<evidence type="ECO:0000256" key="6">
    <source>
        <dbReference type="SAM" id="MobiDB-lite"/>
    </source>
</evidence>
<evidence type="ECO:0000256" key="1">
    <source>
        <dbReference type="ARBA" id="ARBA00009016"/>
    </source>
</evidence>
<keyword evidence="9" id="KW-1185">Reference proteome</keyword>